<evidence type="ECO:0000256" key="7">
    <source>
        <dbReference type="ARBA" id="ARBA00023169"/>
    </source>
</evidence>
<dbReference type="Pfam" id="PF02397">
    <property type="entry name" value="Bac_transf"/>
    <property type="match status" value="1"/>
</dbReference>
<organism evidence="11 12">
    <name type="scientific">Roseomonas populi</name>
    <dbReference type="NCBI Taxonomy" id="3121582"/>
    <lineage>
        <taxon>Bacteria</taxon>
        <taxon>Pseudomonadati</taxon>
        <taxon>Pseudomonadota</taxon>
        <taxon>Alphaproteobacteria</taxon>
        <taxon>Acetobacterales</taxon>
        <taxon>Roseomonadaceae</taxon>
        <taxon>Roseomonas</taxon>
    </lineage>
</organism>
<dbReference type="Gene3D" id="3.40.50.720">
    <property type="entry name" value="NAD(P)-binding Rossmann-like Domain"/>
    <property type="match status" value="1"/>
</dbReference>
<evidence type="ECO:0000256" key="6">
    <source>
        <dbReference type="ARBA" id="ARBA00023136"/>
    </source>
</evidence>
<accession>A0ABT1X2L2</accession>
<evidence type="ECO:0000313" key="12">
    <source>
        <dbReference type="Proteomes" id="UP001524642"/>
    </source>
</evidence>
<dbReference type="PANTHER" id="PTHR30576:SF0">
    <property type="entry name" value="UNDECAPRENYL-PHOSPHATE N-ACETYLGALACTOSAMINYL 1-PHOSPHATE TRANSFERASE-RELATED"/>
    <property type="match status" value="1"/>
</dbReference>
<evidence type="ECO:0000256" key="8">
    <source>
        <dbReference type="SAM" id="Phobius"/>
    </source>
</evidence>
<keyword evidence="7" id="KW-0270">Exopolysaccharide synthesis</keyword>
<evidence type="ECO:0000256" key="1">
    <source>
        <dbReference type="ARBA" id="ARBA00004141"/>
    </source>
</evidence>
<keyword evidence="9" id="KW-0732">Signal</keyword>
<dbReference type="InterPro" id="IPR003362">
    <property type="entry name" value="Bact_transf"/>
</dbReference>
<dbReference type="EMBL" id="JANJOU010000007">
    <property type="protein sequence ID" value="MCR0982317.1"/>
    <property type="molecule type" value="Genomic_DNA"/>
</dbReference>
<comment type="caution">
    <text evidence="11">The sequence shown here is derived from an EMBL/GenBank/DDBJ whole genome shotgun (WGS) entry which is preliminary data.</text>
</comment>
<name>A0ABT1X2L2_9PROT</name>
<dbReference type="InterPro" id="IPR017475">
    <property type="entry name" value="EPS_sugar_tfrase"/>
</dbReference>
<reference evidence="11 12" key="1">
    <citation type="submission" date="2022-06" db="EMBL/GenBank/DDBJ databases">
        <title>Roseomonas CN29.</title>
        <authorList>
            <person name="Cheng Y."/>
            <person name="He X."/>
        </authorList>
    </citation>
    <scope>NUCLEOTIDE SEQUENCE [LARGE SCALE GENOMIC DNA]</scope>
    <source>
        <strain evidence="11 12">CN29</strain>
    </source>
</reference>
<dbReference type="NCBIfam" id="TIGR03025">
    <property type="entry name" value="EPS_sugtrans"/>
    <property type="match status" value="1"/>
</dbReference>
<sequence length="463" mass="51295">MLNRLVAASDLMLLLFAAAALAFPPGPTLESELKPLQVAVVVVLEMAVFLSIHTRLGGYRVEHYTQPITVLAYILGSLLPAWIASFLLLGAFARSALWEPGWLIAWHLLQLSLLLAGRVAQWWLIRVAERRRLLRRRVVIIGTGALAERVIADLATAQGESYDVLAVFKDTEDEARTVAGIPVAGDLSVLSHYAQVQTIDVIILAVPLSRAPDIIRLMDYVSWIAADVVIPFDVAAVTSNFVAIVPMGRLRALQVMSRPFKGTQGLMKVVEDYAVATIALLILSPVMLLAAIAIRLEGSGPILFRQWRPGYGRKPFSIYKFRTMRVNPNDDATVGTTGPADPRVTRVGAVLRRLSIDELPQLLNVLKGEMSIVGPRPYVADMLVGNERFSDLVNQYAERHRIKPGLTGYAQAHGMRSYALRSPENARRSIEMDLHYMTHWSLWLDLKIMIRTLLVGLAGRNVF</sequence>
<dbReference type="GO" id="GO:0016740">
    <property type="term" value="F:transferase activity"/>
    <property type="evidence" value="ECO:0007669"/>
    <property type="project" value="UniProtKB-KW"/>
</dbReference>
<dbReference type="RefSeq" id="WP_257715989.1">
    <property type="nucleotide sequence ID" value="NZ_JANJOU010000007.1"/>
</dbReference>
<feature type="domain" description="Bacterial sugar transferase" evidence="10">
    <location>
        <begin position="268"/>
        <end position="456"/>
    </location>
</feature>
<keyword evidence="5 8" id="KW-1133">Transmembrane helix</keyword>
<feature type="transmembrane region" description="Helical" evidence="8">
    <location>
        <begin position="70"/>
        <end position="92"/>
    </location>
</feature>
<evidence type="ECO:0000259" key="10">
    <source>
        <dbReference type="Pfam" id="PF02397"/>
    </source>
</evidence>
<feature type="chain" id="PRO_5046820913" evidence="9">
    <location>
        <begin position="23"/>
        <end position="463"/>
    </location>
</feature>
<evidence type="ECO:0000256" key="2">
    <source>
        <dbReference type="ARBA" id="ARBA00006464"/>
    </source>
</evidence>
<feature type="transmembrane region" description="Helical" evidence="8">
    <location>
        <begin position="38"/>
        <end position="58"/>
    </location>
</feature>
<keyword evidence="12" id="KW-1185">Reference proteome</keyword>
<keyword evidence="6 8" id="KW-0472">Membrane</keyword>
<evidence type="ECO:0000256" key="9">
    <source>
        <dbReference type="SAM" id="SignalP"/>
    </source>
</evidence>
<proteinExistence type="inferred from homology"/>
<comment type="similarity">
    <text evidence="2">Belongs to the bacterial sugar transferase family.</text>
</comment>
<dbReference type="InterPro" id="IPR036291">
    <property type="entry name" value="NAD(P)-bd_dom_sf"/>
</dbReference>
<feature type="transmembrane region" description="Helical" evidence="8">
    <location>
        <begin position="273"/>
        <end position="296"/>
    </location>
</feature>
<protein>
    <submittedName>
        <fullName evidence="11">Sugar transferase</fullName>
    </submittedName>
</protein>
<dbReference type="Pfam" id="PF13727">
    <property type="entry name" value="CoA_binding_3"/>
    <property type="match status" value="1"/>
</dbReference>
<feature type="transmembrane region" description="Helical" evidence="8">
    <location>
        <begin position="104"/>
        <end position="125"/>
    </location>
</feature>
<evidence type="ECO:0000256" key="4">
    <source>
        <dbReference type="ARBA" id="ARBA00022692"/>
    </source>
</evidence>
<gene>
    <name evidence="11" type="ORF">NRP21_09685</name>
</gene>
<dbReference type="Proteomes" id="UP001524642">
    <property type="component" value="Unassembled WGS sequence"/>
</dbReference>
<keyword evidence="4 8" id="KW-0812">Transmembrane</keyword>
<dbReference type="PANTHER" id="PTHR30576">
    <property type="entry name" value="COLANIC BIOSYNTHESIS UDP-GLUCOSE LIPID CARRIER TRANSFERASE"/>
    <property type="match status" value="1"/>
</dbReference>
<evidence type="ECO:0000313" key="11">
    <source>
        <dbReference type="EMBL" id="MCR0982317.1"/>
    </source>
</evidence>
<feature type="signal peptide" evidence="9">
    <location>
        <begin position="1"/>
        <end position="22"/>
    </location>
</feature>
<evidence type="ECO:0000256" key="5">
    <source>
        <dbReference type="ARBA" id="ARBA00022989"/>
    </source>
</evidence>
<dbReference type="SUPFAM" id="SSF51735">
    <property type="entry name" value="NAD(P)-binding Rossmann-fold domains"/>
    <property type="match status" value="1"/>
</dbReference>
<evidence type="ECO:0000256" key="3">
    <source>
        <dbReference type="ARBA" id="ARBA00022679"/>
    </source>
</evidence>
<keyword evidence="3 11" id="KW-0808">Transferase</keyword>
<comment type="subcellular location">
    <subcellularLocation>
        <location evidence="1">Membrane</location>
        <topology evidence="1">Multi-pass membrane protein</topology>
    </subcellularLocation>
</comment>